<accession>A0A6J4UUZ1</accession>
<sequence>DGCALDGRGCRRTRHRFAGAAGGCRLGLARPAMVGPSAPVGDAAVGAVRNRPRHVGPRGRGGVGAPRHGAGALPCLARM</sequence>
<name>A0A6J4UUZ1_9BACT</name>
<gene>
    <name evidence="1" type="ORF">AVDCRST_MAG73-3553</name>
</gene>
<protein>
    <submittedName>
        <fullName evidence="1">Uncharacterized protein</fullName>
    </submittedName>
</protein>
<organism evidence="1">
    <name type="scientific">uncultured Thermomicrobiales bacterium</name>
    <dbReference type="NCBI Taxonomy" id="1645740"/>
    <lineage>
        <taxon>Bacteria</taxon>
        <taxon>Pseudomonadati</taxon>
        <taxon>Thermomicrobiota</taxon>
        <taxon>Thermomicrobia</taxon>
        <taxon>Thermomicrobiales</taxon>
        <taxon>environmental samples</taxon>
    </lineage>
</organism>
<dbReference type="EMBL" id="CADCWE010000236">
    <property type="protein sequence ID" value="CAA9559852.1"/>
    <property type="molecule type" value="Genomic_DNA"/>
</dbReference>
<reference evidence="1" key="1">
    <citation type="submission" date="2020-02" db="EMBL/GenBank/DDBJ databases">
        <authorList>
            <person name="Meier V. D."/>
        </authorList>
    </citation>
    <scope>NUCLEOTIDE SEQUENCE</scope>
    <source>
        <strain evidence="1">AVDCRST_MAG73</strain>
    </source>
</reference>
<feature type="non-terminal residue" evidence="1">
    <location>
        <position position="79"/>
    </location>
</feature>
<feature type="non-terminal residue" evidence="1">
    <location>
        <position position="1"/>
    </location>
</feature>
<dbReference type="AlphaFoldDB" id="A0A6J4UUZ1"/>
<proteinExistence type="predicted"/>
<evidence type="ECO:0000313" key="1">
    <source>
        <dbReference type="EMBL" id="CAA9559852.1"/>
    </source>
</evidence>